<feature type="domain" description="HPP transmembrane region" evidence="2">
    <location>
        <begin position="8"/>
        <end position="145"/>
    </location>
</feature>
<dbReference type="EMBL" id="WOYG01000001">
    <property type="protein sequence ID" value="NLV09450.1"/>
    <property type="molecule type" value="Genomic_DNA"/>
</dbReference>
<feature type="transmembrane region" description="Helical" evidence="1">
    <location>
        <begin position="89"/>
        <end position="109"/>
    </location>
</feature>
<reference evidence="3" key="1">
    <citation type="submission" date="2019-12" db="EMBL/GenBank/DDBJ databases">
        <title>Whole-genome sequence of Halomicrobium mukohataei pws1.</title>
        <authorList>
            <person name="Verma D.K."/>
            <person name="Gopal K."/>
            <person name="Prasad E.S."/>
        </authorList>
    </citation>
    <scope>NUCLEOTIDE SEQUENCE</scope>
    <source>
        <strain evidence="3">Pws1</strain>
    </source>
</reference>
<name>A0A847UD86_9EURY</name>
<accession>A0A847UD86</accession>
<evidence type="ECO:0000313" key="4">
    <source>
        <dbReference type="Proteomes" id="UP000608662"/>
    </source>
</evidence>
<evidence type="ECO:0000259" key="2">
    <source>
        <dbReference type="Pfam" id="PF04982"/>
    </source>
</evidence>
<dbReference type="Pfam" id="PF04982">
    <property type="entry name" value="TM_HPP"/>
    <property type="match status" value="1"/>
</dbReference>
<dbReference type="Proteomes" id="UP000608662">
    <property type="component" value="Unassembled WGS sequence"/>
</dbReference>
<protein>
    <submittedName>
        <fullName evidence="3">HPP family protein</fullName>
    </submittedName>
</protein>
<sequence>MWLRQAVRAATLLSTLAGAVWLSGLPFLFPSLGPTAYLFATTPAAPECAPRRVVAGHAIGVLAGLVAFHALGAGIGIDTLTTPGSISALRLAASGVVAVGLTTAGMVATDTGHAPACATTLIVSLGILTTPQAALLIVVAVVVLVVEQRVLDRIGV</sequence>
<feature type="transmembrane region" description="Helical" evidence="1">
    <location>
        <begin position="121"/>
        <end position="146"/>
    </location>
</feature>
<evidence type="ECO:0000256" key="1">
    <source>
        <dbReference type="SAM" id="Phobius"/>
    </source>
</evidence>
<dbReference type="AlphaFoldDB" id="A0A847UD86"/>
<gene>
    <name evidence="3" type="ORF">GOC74_05860</name>
</gene>
<feature type="transmembrane region" description="Helical" evidence="1">
    <location>
        <begin position="56"/>
        <end position="77"/>
    </location>
</feature>
<dbReference type="InterPro" id="IPR058581">
    <property type="entry name" value="TM_HPP"/>
</dbReference>
<keyword evidence="1" id="KW-1133">Transmembrane helix</keyword>
<comment type="caution">
    <text evidence="3">The sequence shown here is derived from an EMBL/GenBank/DDBJ whole genome shotgun (WGS) entry which is preliminary data.</text>
</comment>
<organism evidence="3 4">
    <name type="scientific">Halomicrobium mukohataei</name>
    <dbReference type="NCBI Taxonomy" id="57705"/>
    <lineage>
        <taxon>Archaea</taxon>
        <taxon>Methanobacteriati</taxon>
        <taxon>Methanobacteriota</taxon>
        <taxon>Stenosarchaea group</taxon>
        <taxon>Halobacteria</taxon>
        <taxon>Halobacteriales</taxon>
        <taxon>Haloarculaceae</taxon>
        <taxon>Halomicrobium</taxon>
    </lineage>
</organism>
<keyword evidence="1" id="KW-0812">Transmembrane</keyword>
<evidence type="ECO:0000313" key="3">
    <source>
        <dbReference type="EMBL" id="NLV09450.1"/>
    </source>
</evidence>
<proteinExistence type="predicted"/>
<keyword evidence="1" id="KW-0472">Membrane</keyword>